<dbReference type="PANTHER" id="PTHR42818">
    <property type="entry name" value="SULFOPYRUVATE DECARBOXYLASE SUBUNIT ALPHA"/>
    <property type="match status" value="1"/>
</dbReference>
<dbReference type="InterPro" id="IPR029061">
    <property type="entry name" value="THDP-binding"/>
</dbReference>
<evidence type="ECO:0000256" key="2">
    <source>
        <dbReference type="ARBA" id="ARBA00023239"/>
    </source>
</evidence>
<dbReference type="RefSeq" id="WP_108718304.1">
    <property type="nucleotide sequence ID" value="NZ_DAMDJA010000106.1"/>
</dbReference>
<dbReference type="Gene3D" id="3.40.50.970">
    <property type="match status" value="1"/>
</dbReference>
<evidence type="ECO:0000313" key="4">
    <source>
        <dbReference type="Proteomes" id="UP000313849"/>
    </source>
</evidence>
<keyword evidence="4" id="KW-1185">Reference proteome</keyword>
<proteinExistence type="predicted"/>
<protein>
    <submittedName>
        <fullName evidence="3">Sulfopyruvate decarboxylase subunit alpha</fullName>
    </submittedName>
</protein>
<dbReference type="OrthoDB" id="9785953at2"/>
<dbReference type="InterPro" id="IPR051818">
    <property type="entry name" value="TPP_dependent_decarboxylase"/>
</dbReference>
<dbReference type="AlphaFoldDB" id="A0A5C5B9H2"/>
<keyword evidence="2" id="KW-0456">Lyase</keyword>
<dbReference type="SUPFAM" id="SSF52518">
    <property type="entry name" value="Thiamin diphosphate-binding fold (THDP-binding)"/>
    <property type="match status" value="1"/>
</dbReference>
<dbReference type="GO" id="GO:0000287">
    <property type="term" value="F:magnesium ion binding"/>
    <property type="evidence" value="ECO:0007669"/>
    <property type="project" value="UniProtKB-ARBA"/>
</dbReference>
<dbReference type="GO" id="GO:0016831">
    <property type="term" value="F:carboxy-lyase activity"/>
    <property type="evidence" value="ECO:0007669"/>
    <property type="project" value="UniProtKB-KW"/>
</dbReference>
<dbReference type="PANTHER" id="PTHR42818:SF1">
    <property type="entry name" value="SULFOPYRUVATE DECARBOXYLASE"/>
    <property type="match status" value="1"/>
</dbReference>
<evidence type="ECO:0000256" key="1">
    <source>
        <dbReference type="ARBA" id="ARBA00022793"/>
    </source>
</evidence>
<sequence>MPEPDDDATARASATVTALHEALVDHDLGPFLATPCGILAPLLGRLADDPRADYRVVTREDNAVGIAAGHALAGRPATVLMQNSGFGLCVNALASLVVPYALPMLLVVSLRGTGVDDTPENAGMGALTAPTLAGLGVRHEMLDAEHVPEQIARLARVVREERRPAALLVAPEQLGWRP</sequence>
<comment type="caution">
    <text evidence="3">The sequence shown here is derived from an EMBL/GenBank/DDBJ whole genome shotgun (WGS) entry which is preliminary data.</text>
</comment>
<name>A0A5C5B9H2_9MICO</name>
<reference evidence="3 4" key="1">
    <citation type="submission" date="2019-06" db="EMBL/GenBank/DDBJ databases">
        <title>Draft genome sequence of Miniimonas arenae KCTC 19750T isolated from sea sand.</title>
        <authorList>
            <person name="Park S.-J."/>
        </authorList>
    </citation>
    <scope>NUCLEOTIDE SEQUENCE [LARGE SCALE GENOMIC DNA]</scope>
    <source>
        <strain evidence="3 4">KCTC 19750</strain>
    </source>
</reference>
<gene>
    <name evidence="3" type="ORF">FH969_12830</name>
</gene>
<keyword evidence="3" id="KW-0670">Pyruvate</keyword>
<accession>A0A5C5B9H2</accession>
<dbReference type="Proteomes" id="UP000313849">
    <property type="component" value="Unassembled WGS sequence"/>
</dbReference>
<dbReference type="CDD" id="cd07035">
    <property type="entry name" value="TPP_PYR_POX_like"/>
    <property type="match status" value="1"/>
</dbReference>
<evidence type="ECO:0000313" key="3">
    <source>
        <dbReference type="EMBL" id="TNU73169.1"/>
    </source>
</evidence>
<keyword evidence="1" id="KW-0210">Decarboxylase</keyword>
<dbReference type="EMBL" id="VENP01000060">
    <property type="protein sequence ID" value="TNU73169.1"/>
    <property type="molecule type" value="Genomic_DNA"/>
</dbReference>
<organism evidence="3 4">
    <name type="scientific">Miniimonas arenae</name>
    <dbReference type="NCBI Taxonomy" id="676201"/>
    <lineage>
        <taxon>Bacteria</taxon>
        <taxon>Bacillati</taxon>
        <taxon>Actinomycetota</taxon>
        <taxon>Actinomycetes</taxon>
        <taxon>Micrococcales</taxon>
        <taxon>Beutenbergiaceae</taxon>
        <taxon>Miniimonas</taxon>
    </lineage>
</organism>